<comment type="caution">
    <text evidence="2">The sequence shown here is derived from an EMBL/GenBank/DDBJ whole genome shotgun (WGS) entry which is preliminary data.</text>
</comment>
<proteinExistence type="predicted"/>
<sequence length="136" mass="16432">MLNEEKEEKFLEIEMVIEEELKKEKNNERRYYRHNISLEYLENLNVPVGIFCEKDSTSFNKEMEALFDFIDLISNERLLQVLKKINESDFKLLELRYRYGFSLNEIAIKLQIKNTTARQRHIRVLAKLKSMIEKNI</sequence>
<dbReference type="Gene3D" id="1.10.10.10">
    <property type="entry name" value="Winged helix-like DNA-binding domain superfamily/Winged helix DNA-binding domain"/>
    <property type="match status" value="1"/>
</dbReference>
<gene>
    <name evidence="2" type="ORF">QOZ93_000851</name>
</gene>
<dbReference type="GO" id="GO:0000428">
    <property type="term" value="C:DNA-directed RNA polymerase complex"/>
    <property type="evidence" value="ECO:0007669"/>
    <property type="project" value="UniProtKB-KW"/>
</dbReference>
<evidence type="ECO:0000259" key="1">
    <source>
        <dbReference type="Pfam" id="PF04545"/>
    </source>
</evidence>
<dbReference type="Pfam" id="PF04545">
    <property type="entry name" value="Sigma70_r4"/>
    <property type="match status" value="1"/>
</dbReference>
<accession>A0ABU0JPV7</accession>
<dbReference type="Proteomes" id="UP001224418">
    <property type="component" value="Unassembled WGS sequence"/>
</dbReference>
<dbReference type="InterPro" id="IPR036388">
    <property type="entry name" value="WH-like_DNA-bd_sf"/>
</dbReference>
<evidence type="ECO:0000313" key="2">
    <source>
        <dbReference type="EMBL" id="MDQ0479122.1"/>
    </source>
</evidence>
<dbReference type="InterPro" id="IPR007630">
    <property type="entry name" value="RNA_pol_sigma70_r4"/>
</dbReference>
<evidence type="ECO:0000313" key="3">
    <source>
        <dbReference type="Proteomes" id="UP001224418"/>
    </source>
</evidence>
<reference evidence="2 3" key="1">
    <citation type="submission" date="2023-07" db="EMBL/GenBank/DDBJ databases">
        <title>Genomic Encyclopedia of Type Strains, Phase IV (KMG-IV): sequencing the most valuable type-strain genomes for metagenomic binning, comparative biology and taxonomic classification.</title>
        <authorList>
            <person name="Goeker M."/>
        </authorList>
    </citation>
    <scope>NUCLEOTIDE SEQUENCE [LARGE SCALE GENOMIC DNA]</scope>
    <source>
        <strain evidence="2 3">DSM 1400</strain>
    </source>
</reference>
<name>A0ABU0JPV7_HATLI</name>
<organism evidence="2 3">
    <name type="scientific">Hathewaya limosa</name>
    <name type="common">Clostridium limosum</name>
    <dbReference type="NCBI Taxonomy" id="1536"/>
    <lineage>
        <taxon>Bacteria</taxon>
        <taxon>Bacillati</taxon>
        <taxon>Bacillota</taxon>
        <taxon>Clostridia</taxon>
        <taxon>Eubacteriales</taxon>
        <taxon>Clostridiaceae</taxon>
        <taxon>Hathewaya</taxon>
    </lineage>
</organism>
<dbReference type="SUPFAM" id="SSF88659">
    <property type="entry name" value="Sigma3 and sigma4 domains of RNA polymerase sigma factors"/>
    <property type="match status" value="1"/>
</dbReference>
<keyword evidence="2" id="KW-0240">DNA-directed RNA polymerase</keyword>
<dbReference type="InterPro" id="IPR013324">
    <property type="entry name" value="RNA_pol_sigma_r3/r4-like"/>
</dbReference>
<keyword evidence="3" id="KW-1185">Reference proteome</keyword>
<protein>
    <submittedName>
        <fullName evidence="2">DNA-directed RNA polymerase specialized sigma24 family protein</fullName>
    </submittedName>
</protein>
<dbReference type="EMBL" id="JAUSWN010000005">
    <property type="protein sequence ID" value="MDQ0479122.1"/>
    <property type="molecule type" value="Genomic_DNA"/>
</dbReference>
<keyword evidence="2" id="KW-0804">Transcription</keyword>
<dbReference type="RefSeq" id="WP_307355230.1">
    <property type="nucleotide sequence ID" value="NZ_BAAACJ010000009.1"/>
</dbReference>
<feature type="domain" description="RNA polymerase sigma-70 region 4" evidence="1">
    <location>
        <begin position="82"/>
        <end position="129"/>
    </location>
</feature>